<feature type="transmembrane region" description="Helical" evidence="1">
    <location>
        <begin position="101"/>
        <end position="119"/>
    </location>
</feature>
<keyword evidence="2" id="KW-1185">Reference proteome</keyword>
<sequence>REQLTGCHRLELCWPPPTAAGCPRPHCQLLGHRPVQLELRVCHGVAVHHDKSTAVVFILLFAIYLRLEEKVESYRLGVSGALVERFRFMKLSQQGGVKKRWSLVLVILLIAVGLFLFTYKSHAVPHRQLPARAVRLVRVGDSLDHRPGGDAAAELGLANPVDMIYHVQAWMVLVLLPLSVAFEGTEIATTANLFRASQRHGRLWHAPSPCPCPASSRKSAPSSWRPGINDDVINPPVNWAGMALCLSGNRPALRPQRLRVLRRRQLFYNEGMENFCDKYVVEDETWVYLNNTGTKQNNRRRSSCSQQQRQAVPASAAGCSSKRYRPENPTSPLTGCAIFLRVRHRQALRVG</sequence>
<reference evidence="3" key="1">
    <citation type="submission" date="2016-11" db="UniProtKB">
        <authorList>
            <consortium name="WormBaseParasite"/>
        </authorList>
    </citation>
    <scope>IDENTIFICATION</scope>
</reference>
<proteinExistence type="predicted"/>
<protein>
    <submittedName>
        <fullName evidence="3">Heparan-sulfate 6-O-sulfotransferase</fullName>
    </submittedName>
</protein>
<accession>A0A1I8JS21</accession>
<evidence type="ECO:0000313" key="2">
    <source>
        <dbReference type="Proteomes" id="UP000095280"/>
    </source>
</evidence>
<keyword evidence="1" id="KW-1133">Transmembrane helix</keyword>
<keyword evidence="1" id="KW-0472">Membrane</keyword>
<dbReference type="AlphaFoldDB" id="A0A1I8JS21"/>
<dbReference type="Proteomes" id="UP000095280">
    <property type="component" value="Unplaced"/>
</dbReference>
<evidence type="ECO:0000313" key="3">
    <source>
        <dbReference type="WBParaSite" id="snap_masked-unitig_40327-processed-gene-0.0-mRNA-1"/>
    </source>
</evidence>
<keyword evidence="1" id="KW-0812">Transmembrane</keyword>
<dbReference type="WBParaSite" id="snap_masked-unitig_40327-processed-gene-0.0-mRNA-1">
    <property type="protein sequence ID" value="snap_masked-unitig_40327-processed-gene-0.0-mRNA-1"/>
    <property type="gene ID" value="snap_masked-unitig_40327-processed-gene-0.0"/>
</dbReference>
<evidence type="ECO:0000256" key="1">
    <source>
        <dbReference type="SAM" id="Phobius"/>
    </source>
</evidence>
<name>A0A1I8JS21_9PLAT</name>
<organism evidence="2 3">
    <name type="scientific">Macrostomum lignano</name>
    <dbReference type="NCBI Taxonomy" id="282301"/>
    <lineage>
        <taxon>Eukaryota</taxon>
        <taxon>Metazoa</taxon>
        <taxon>Spiralia</taxon>
        <taxon>Lophotrochozoa</taxon>
        <taxon>Platyhelminthes</taxon>
        <taxon>Rhabditophora</taxon>
        <taxon>Macrostomorpha</taxon>
        <taxon>Macrostomida</taxon>
        <taxon>Macrostomidae</taxon>
        <taxon>Macrostomum</taxon>
    </lineage>
</organism>